<dbReference type="GO" id="GO:0046872">
    <property type="term" value="F:metal ion binding"/>
    <property type="evidence" value="ECO:0007669"/>
    <property type="project" value="UniProtKB-KW"/>
</dbReference>
<keyword evidence="6" id="KW-1185">Reference proteome</keyword>
<feature type="signal peptide" evidence="4">
    <location>
        <begin position="1"/>
        <end position="24"/>
    </location>
</feature>
<organism evidence="5 6">
    <name type="scientific">Thauera humireducens</name>
    <dbReference type="NCBI Taxonomy" id="1134435"/>
    <lineage>
        <taxon>Bacteria</taxon>
        <taxon>Pseudomonadati</taxon>
        <taxon>Pseudomonadota</taxon>
        <taxon>Betaproteobacteria</taxon>
        <taxon>Rhodocyclales</taxon>
        <taxon>Zoogloeaceae</taxon>
        <taxon>Thauera</taxon>
    </lineage>
</organism>
<dbReference type="KEGG" id="thu:AC731_018715"/>
<feature type="binding site" evidence="2">
    <location>
        <position position="173"/>
    </location>
    <ligand>
        <name>substrate</name>
    </ligand>
</feature>
<gene>
    <name evidence="5" type="ORF">AC731_018715</name>
</gene>
<dbReference type="GO" id="GO:0031317">
    <property type="term" value="C:tripartite ATP-independent periplasmic transporter complex"/>
    <property type="evidence" value="ECO:0007669"/>
    <property type="project" value="InterPro"/>
</dbReference>
<keyword evidence="3" id="KW-0479">Metal-binding</keyword>
<keyword evidence="1 4" id="KW-0732">Signal</keyword>
<feature type="chain" id="PRO_5007798061" evidence="4">
    <location>
        <begin position="25"/>
        <end position="356"/>
    </location>
</feature>
<protein>
    <submittedName>
        <fullName evidence="5">C4-dicarboxylate ABC transporter</fullName>
    </submittedName>
</protein>
<proteinExistence type="predicted"/>
<dbReference type="Gene3D" id="3.40.190.170">
    <property type="entry name" value="Bacterial extracellular solute-binding protein, family 7"/>
    <property type="match status" value="1"/>
</dbReference>
<evidence type="ECO:0000313" key="6">
    <source>
        <dbReference type="Proteomes" id="UP000036902"/>
    </source>
</evidence>
<feature type="binding site" evidence="3">
    <location>
        <position position="211"/>
    </location>
    <ligand>
        <name>Na(+)</name>
        <dbReference type="ChEBI" id="CHEBI:29101"/>
    </ligand>
</feature>
<evidence type="ECO:0000256" key="1">
    <source>
        <dbReference type="ARBA" id="ARBA00022729"/>
    </source>
</evidence>
<accession>A0A127KA09</accession>
<reference evidence="6" key="1">
    <citation type="submission" date="2016-03" db="EMBL/GenBank/DDBJ databases">
        <authorList>
            <person name="Ma C."/>
            <person name="Zhou S."/>
            <person name="Yang G."/>
        </authorList>
    </citation>
    <scope>NUCLEOTIDE SEQUENCE [LARGE SCALE GENOMIC DNA]</scope>
    <source>
        <strain evidence="6">SgZ-1</strain>
    </source>
</reference>
<dbReference type="Pfam" id="PF03480">
    <property type="entry name" value="DctP"/>
    <property type="match status" value="1"/>
</dbReference>
<name>A0A127KA09_9RHOO</name>
<dbReference type="GO" id="GO:0055085">
    <property type="term" value="P:transmembrane transport"/>
    <property type="evidence" value="ECO:0007669"/>
    <property type="project" value="InterPro"/>
</dbReference>
<dbReference type="EMBL" id="CP014646">
    <property type="protein sequence ID" value="AMO38800.1"/>
    <property type="molecule type" value="Genomic_DNA"/>
</dbReference>
<feature type="binding site" evidence="3">
    <location>
        <position position="236"/>
    </location>
    <ligand>
        <name>substrate</name>
    </ligand>
</feature>
<dbReference type="InterPro" id="IPR018389">
    <property type="entry name" value="DctP_fam"/>
</dbReference>
<dbReference type="PANTHER" id="PTHR33376">
    <property type="match status" value="1"/>
</dbReference>
<dbReference type="STRING" id="1134435.AC731_018715"/>
<dbReference type="PIRSF" id="PIRSF039026">
    <property type="entry name" value="SiaP"/>
    <property type="match status" value="1"/>
</dbReference>
<dbReference type="Gene3D" id="3.40.190.10">
    <property type="entry name" value="Periplasmic binding protein-like II"/>
    <property type="match status" value="1"/>
</dbReference>
<dbReference type="InterPro" id="IPR038404">
    <property type="entry name" value="TRAP_DctP_sf"/>
</dbReference>
<evidence type="ECO:0000256" key="4">
    <source>
        <dbReference type="SAM" id="SignalP"/>
    </source>
</evidence>
<sequence length="356" mass="38906">MNRRKAPKLVLLAALMLAAGTAQATETLRWKVPNAFPSHLPALGDNLQIVADSLKAASAGAIQFKTFEPGNLVPPLELSDAVRDKTIDAGYTWLGYDAGKIPAAPLFSARPFGMEPWEYTAWWYEGGGRQLAEDIYGKRNVHPILCGITGPETAGWFRKEIKSMDDLKGLKIRFAGLGGEVMQKAGASVTLLPGSEIFQALEKGALDATEFAMPAVDQKSGFDKVAKFNYFPGWHQPYTAFHFIVNKQVWDGLEPSTRGMLEMACTAGVLRNLSRGEAIQGAVLRGLKEKGVTAQQIPAPMLSELQKLSDAVMAEQAAKDADFKRVYESQEAFAKDYQTWKGLAYLPRDFNDASGN</sequence>
<dbReference type="AlphaFoldDB" id="A0A127KA09"/>
<feature type="binding site" evidence="3">
    <location>
        <position position="210"/>
    </location>
    <ligand>
        <name>substrate</name>
    </ligand>
</feature>
<feature type="binding site" evidence="2">
    <location>
        <position position="152"/>
    </location>
    <ligand>
        <name>substrate</name>
    </ligand>
</feature>
<evidence type="ECO:0000313" key="5">
    <source>
        <dbReference type="EMBL" id="AMO38800.1"/>
    </source>
</evidence>
<evidence type="ECO:0000256" key="3">
    <source>
        <dbReference type="PIRSR" id="PIRSR039026-2"/>
    </source>
</evidence>
<dbReference type="Proteomes" id="UP000036902">
    <property type="component" value="Chromosome"/>
</dbReference>
<evidence type="ECO:0000256" key="2">
    <source>
        <dbReference type="PIRSR" id="PIRSR039026-1"/>
    </source>
</evidence>
<dbReference type="PANTHER" id="PTHR33376:SF5">
    <property type="entry name" value="EXTRACYTOPLASMIC SOLUTE RECEPTOR PROTEIN"/>
    <property type="match status" value="1"/>
</dbReference>
<dbReference type="InterPro" id="IPR026289">
    <property type="entry name" value="SBP_TakP-like"/>
</dbReference>
<dbReference type="CDD" id="cd13604">
    <property type="entry name" value="PBP2_TRAP_ketoacid_lactate_like"/>
    <property type="match status" value="1"/>
</dbReference>
<dbReference type="RefSeq" id="WP_048708418.1">
    <property type="nucleotide sequence ID" value="NZ_CP014646.1"/>
</dbReference>